<gene>
    <name evidence="1" type="ORF">ABUE30_17835</name>
</gene>
<reference evidence="1 2" key="1">
    <citation type="journal article" date="2013" name="Int. J. Syst. Evol. Microbiol.">
        <title>Celerinatantimonas yamalensis sp. nov., a cold-adapted diazotrophic bacterium from a cold permafrost brine.</title>
        <authorList>
            <person name="Shcherbakova V."/>
            <person name="Chuvilskaya N."/>
            <person name="Rivkina E."/>
            <person name="Demidov N."/>
            <person name="Uchaeva V."/>
            <person name="Suetin S."/>
            <person name="Suzina N."/>
            <person name="Gilichinsky D."/>
        </authorList>
    </citation>
    <scope>NUCLEOTIDE SEQUENCE [LARGE SCALE GENOMIC DNA]</scope>
    <source>
        <strain evidence="1 2">C7</strain>
    </source>
</reference>
<accession>A0ABW9GD13</accession>
<organism evidence="1 2">
    <name type="scientific">Celerinatantimonas yamalensis</name>
    <dbReference type="NCBI Taxonomy" id="559956"/>
    <lineage>
        <taxon>Bacteria</taxon>
        <taxon>Pseudomonadati</taxon>
        <taxon>Pseudomonadota</taxon>
        <taxon>Gammaproteobacteria</taxon>
        <taxon>Celerinatantimonadaceae</taxon>
        <taxon>Celerinatantimonas</taxon>
    </lineage>
</organism>
<protein>
    <recommendedName>
        <fullName evidence="3">Methyltransferase family protein</fullName>
    </recommendedName>
</protein>
<name>A0ABW9GD13_9GAMM</name>
<dbReference type="RefSeq" id="WP_408625194.1">
    <property type="nucleotide sequence ID" value="NZ_JBEQCT010000012.1"/>
</dbReference>
<sequence length="364" mass="40896">MGSLRHLPIAQIVQRYHCQTLFETGTGLGQSLQYAQQLPFRQLISCEINDDLYTLLSQIYAPLRHSERLQLLHCDSARALQRVLPELNDAPVLFWLDAHYPGADFGLNQYDDEPQEHIRLPLEQELQLIAKLRPNHKDVLIIDDLRIYEDGPFANGPAPASDRLPRFNRNLQLLEQLFAKTHHIFRSYQDEGYLLVVPRVLSESSIQLPFEPSAAFSEAHLAQLRLAFSATEHPLQLFEQALPWLVKHLQQSSLQALAQPWQQLLEQLAAKPLAVLGNGFYGALVAAICQQQGYDVAAFVSRDSKVVGRLLIGKPVLSVNGFLESPIDQALIASYGSAAAIYSAIVSQAVACHRDKALYWHRAD</sequence>
<keyword evidence="2" id="KW-1185">Reference proteome</keyword>
<dbReference type="EMBL" id="JBEQCT010000012">
    <property type="protein sequence ID" value="MFM2486895.1"/>
    <property type="molecule type" value="Genomic_DNA"/>
</dbReference>
<evidence type="ECO:0000313" key="2">
    <source>
        <dbReference type="Proteomes" id="UP001629953"/>
    </source>
</evidence>
<proteinExistence type="predicted"/>
<evidence type="ECO:0000313" key="1">
    <source>
        <dbReference type="EMBL" id="MFM2486895.1"/>
    </source>
</evidence>
<dbReference type="Proteomes" id="UP001629953">
    <property type="component" value="Unassembled WGS sequence"/>
</dbReference>
<dbReference type="InterPro" id="IPR029063">
    <property type="entry name" value="SAM-dependent_MTases_sf"/>
</dbReference>
<evidence type="ECO:0008006" key="3">
    <source>
        <dbReference type="Google" id="ProtNLM"/>
    </source>
</evidence>
<comment type="caution">
    <text evidence="1">The sequence shown here is derived from an EMBL/GenBank/DDBJ whole genome shotgun (WGS) entry which is preliminary data.</text>
</comment>
<dbReference type="SUPFAM" id="SSF53335">
    <property type="entry name" value="S-adenosyl-L-methionine-dependent methyltransferases"/>
    <property type="match status" value="1"/>
</dbReference>